<dbReference type="EMBL" id="DF143984">
    <property type="protein sequence ID" value="GAA55244.1"/>
    <property type="molecule type" value="Genomic_DNA"/>
</dbReference>
<evidence type="ECO:0000313" key="2">
    <source>
        <dbReference type="Proteomes" id="UP000008909"/>
    </source>
</evidence>
<gene>
    <name evidence="1" type="ORF">CLF_107445</name>
</gene>
<evidence type="ECO:0000313" key="1">
    <source>
        <dbReference type="EMBL" id="GAA55244.1"/>
    </source>
</evidence>
<dbReference type="Proteomes" id="UP000008909">
    <property type="component" value="Unassembled WGS sequence"/>
</dbReference>
<name>G7YQL4_CLOSI</name>
<organism evidence="1 2">
    <name type="scientific">Clonorchis sinensis</name>
    <name type="common">Chinese liver fluke</name>
    <dbReference type="NCBI Taxonomy" id="79923"/>
    <lineage>
        <taxon>Eukaryota</taxon>
        <taxon>Metazoa</taxon>
        <taxon>Spiralia</taxon>
        <taxon>Lophotrochozoa</taxon>
        <taxon>Platyhelminthes</taxon>
        <taxon>Trematoda</taxon>
        <taxon>Digenea</taxon>
        <taxon>Opisthorchiida</taxon>
        <taxon>Opisthorchiata</taxon>
        <taxon>Opisthorchiidae</taxon>
        <taxon>Clonorchis</taxon>
    </lineage>
</organism>
<accession>G7YQL4</accession>
<keyword evidence="2" id="KW-1185">Reference proteome</keyword>
<reference evidence="1" key="1">
    <citation type="journal article" date="2011" name="Genome Biol.">
        <title>The draft genome of the carcinogenic human liver fluke Clonorchis sinensis.</title>
        <authorList>
            <person name="Wang X."/>
            <person name="Chen W."/>
            <person name="Huang Y."/>
            <person name="Sun J."/>
            <person name="Men J."/>
            <person name="Liu H."/>
            <person name="Luo F."/>
            <person name="Guo L."/>
            <person name="Lv X."/>
            <person name="Deng C."/>
            <person name="Zhou C."/>
            <person name="Fan Y."/>
            <person name="Li X."/>
            <person name="Huang L."/>
            <person name="Hu Y."/>
            <person name="Liang C."/>
            <person name="Hu X."/>
            <person name="Xu J."/>
            <person name="Yu X."/>
        </authorList>
    </citation>
    <scope>NUCLEOTIDE SEQUENCE [LARGE SCALE GENOMIC DNA]</scope>
    <source>
        <strain evidence="1">Henan</strain>
    </source>
</reference>
<reference key="2">
    <citation type="submission" date="2011-10" db="EMBL/GenBank/DDBJ databases">
        <title>The genome and transcriptome sequence of Clonorchis sinensis provide insights into the carcinogenic liver fluke.</title>
        <authorList>
            <person name="Wang X."/>
            <person name="Huang Y."/>
            <person name="Chen W."/>
            <person name="Liu H."/>
            <person name="Guo L."/>
            <person name="Chen Y."/>
            <person name="Luo F."/>
            <person name="Zhou W."/>
            <person name="Sun J."/>
            <person name="Mao Q."/>
            <person name="Liang P."/>
            <person name="Zhou C."/>
            <person name="Tian Y."/>
            <person name="Men J."/>
            <person name="Lv X."/>
            <person name="Huang L."/>
            <person name="Zhou J."/>
            <person name="Hu Y."/>
            <person name="Li R."/>
            <person name="Zhang F."/>
            <person name="Lei H."/>
            <person name="Li X."/>
            <person name="Hu X."/>
            <person name="Liang C."/>
            <person name="Xu J."/>
            <person name="Wu Z."/>
            <person name="Yu X."/>
        </authorList>
    </citation>
    <scope>NUCLEOTIDE SEQUENCE</scope>
    <source>
        <strain>Henan</strain>
    </source>
</reference>
<proteinExistence type="predicted"/>
<dbReference type="AlphaFoldDB" id="G7YQL4"/>
<sequence length="197" mass="22569">MFLWLFPDTSKRNTLRWYQRRIIWQASTPGTKFRNNLVSQKMLKQGTIFGFVWSTNQPHSNTDFQTWKVADCRNRTALTEGRTKDVTVIARAQRAATKIIVGLKSVVLDLFLLEYHRLRGDLIITYALFEQGLADRFFTIDPANTRRSRSSDDCRLGKTLAALLALPNEGERYACICSMEITDCGIPKKGTKNDLVM</sequence>
<protein>
    <submittedName>
        <fullName evidence="1">Uncharacterized protein</fullName>
    </submittedName>
</protein>